<dbReference type="PANTHER" id="PTHR33692:SF1">
    <property type="entry name" value="RIBOSOME MATURATION FACTOR RIMM"/>
    <property type="match status" value="1"/>
</dbReference>
<dbReference type="Proteomes" id="UP000019265">
    <property type="component" value="Chromosome"/>
</dbReference>
<feature type="domain" description="RimM N-terminal" evidence="6">
    <location>
        <begin position="10"/>
        <end position="89"/>
    </location>
</feature>
<keyword evidence="3 5" id="KW-0698">rRNA processing</keyword>
<keyword evidence="8" id="KW-1185">Reference proteome</keyword>
<dbReference type="Pfam" id="PF01782">
    <property type="entry name" value="RimM"/>
    <property type="match status" value="1"/>
</dbReference>
<keyword evidence="4 5" id="KW-0143">Chaperone</keyword>
<evidence type="ECO:0000256" key="3">
    <source>
        <dbReference type="ARBA" id="ARBA00022552"/>
    </source>
</evidence>
<organism evidence="7 8">
    <name type="scientific">Spiroplasma sabaudiense Ar-1343</name>
    <dbReference type="NCBI Taxonomy" id="1276257"/>
    <lineage>
        <taxon>Bacteria</taxon>
        <taxon>Bacillati</taxon>
        <taxon>Mycoplasmatota</taxon>
        <taxon>Mollicutes</taxon>
        <taxon>Entomoplasmatales</taxon>
        <taxon>Spiroplasmataceae</taxon>
        <taxon>Spiroplasma</taxon>
    </lineage>
</organism>
<dbReference type="PANTHER" id="PTHR33692">
    <property type="entry name" value="RIBOSOME MATURATION FACTOR RIMM"/>
    <property type="match status" value="1"/>
</dbReference>
<dbReference type="Gene3D" id="2.30.30.240">
    <property type="entry name" value="PRC-barrel domain"/>
    <property type="match status" value="1"/>
</dbReference>
<keyword evidence="1 5" id="KW-0963">Cytoplasm</keyword>
<name>W6A9Z5_9MOLU</name>
<dbReference type="AlphaFoldDB" id="W6A9Z5"/>
<dbReference type="GO" id="GO:0043022">
    <property type="term" value="F:ribosome binding"/>
    <property type="evidence" value="ECO:0007669"/>
    <property type="project" value="InterPro"/>
</dbReference>
<comment type="similarity">
    <text evidence="5">Belongs to the RimM family.</text>
</comment>
<dbReference type="KEGG" id="ssab:SSABA_v1c02680"/>
<keyword evidence="2 5" id="KW-0690">Ribosome biogenesis</keyword>
<evidence type="ECO:0000259" key="6">
    <source>
        <dbReference type="Pfam" id="PF01782"/>
    </source>
</evidence>
<accession>W6A9Z5</accession>
<comment type="subcellular location">
    <subcellularLocation>
        <location evidence="5">Cytoplasm</location>
    </subcellularLocation>
</comment>
<evidence type="ECO:0000256" key="5">
    <source>
        <dbReference type="HAMAP-Rule" id="MF_00014"/>
    </source>
</evidence>
<dbReference type="HAMAP" id="MF_00014">
    <property type="entry name" value="Ribosome_mat_RimM"/>
    <property type="match status" value="1"/>
</dbReference>
<gene>
    <name evidence="5 7" type="primary">rimM</name>
    <name evidence="7" type="ORF">SSABA_v1c02680</name>
</gene>
<protein>
    <recommendedName>
        <fullName evidence="5">Ribosome maturation factor RimM</fullName>
    </recommendedName>
</protein>
<dbReference type="InterPro" id="IPR036976">
    <property type="entry name" value="RimM_N_sf"/>
</dbReference>
<dbReference type="HOGENOM" id="CLU_077636_3_2_14"/>
<dbReference type="STRING" id="1276257.SSABA_v1c02680"/>
<reference evidence="7 8" key="1">
    <citation type="journal article" date="2014" name="Genome Biol. Evol.">
        <title>Molecular evolution of the substrate utilization strategies and putative virulence factors in mosquito-associated Spiroplasma species.</title>
        <authorList>
            <person name="Chang T.H."/>
            <person name="Lo W.S."/>
            <person name="Ku C."/>
            <person name="Chen L.L."/>
            <person name="Kuo C.H."/>
        </authorList>
    </citation>
    <scope>NUCLEOTIDE SEQUENCE [LARGE SCALE GENOMIC DNA]</scope>
    <source>
        <strain evidence="7">Ar-1343</strain>
    </source>
</reference>
<comment type="subunit">
    <text evidence="5">Binds ribosomal protein uS19.</text>
</comment>
<comment type="domain">
    <text evidence="5">The PRC barrel domain binds ribosomal protein uS19.</text>
</comment>
<dbReference type="GO" id="GO:0042274">
    <property type="term" value="P:ribosomal small subunit biogenesis"/>
    <property type="evidence" value="ECO:0007669"/>
    <property type="project" value="UniProtKB-UniRule"/>
</dbReference>
<comment type="function">
    <text evidence="5">An accessory protein needed during the final step in the assembly of 30S ribosomal subunit, possibly for assembly of the head region. Essential for efficient processing of 16S rRNA. May be needed both before and after RbfA during the maturation of 16S rRNA. It has affinity for free ribosomal 30S subunits but not for 70S ribosomes.</text>
</comment>
<dbReference type="GO" id="GO:0005737">
    <property type="term" value="C:cytoplasm"/>
    <property type="evidence" value="ECO:0007669"/>
    <property type="project" value="UniProtKB-SubCell"/>
</dbReference>
<dbReference type="OrthoDB" id="9810331at2"/>
<dbReference type="EMBL" id="CP006934">
    <property type="protein sequence ID" value="AHI53680.1"/>
    <property type="molecule type" value="Genomic_DNA"/>
</dbReference>
<dbReference type="InterPro" id="IPR002676">
    <property type="entry name" value="RimM_N"/>
</dbReference>
<evidence type="ECO:0000256" key="4">
    <source>
        <dbReference type="ARBA" id="ARBA00023186"/>
    </source>
</evidence>
<dbReference type="SUPFAM" id="SSF50447">
    <property type="entry name" value="Translation proteins"/>
    <property type="match status" value="1"/>
</dbReference>
<dbReference type="GO" id="GO:0006364">
    <property type="term" value="P:rRNA processing"/>
    <property type="evidence" value="ECO:0007669"/>
    <property type="project" value="UniProtKB-UniRule"/>
</dbReference>
<evidence type="ECO:0000256" key="1">
    <source>
        <dbReference type="ARBA" id="ARBA00022490"/>
    </source>
</evidence>
<dbReference type="Gene3D" id="2.40.30.60">
    <property type="entry name" value="RimM"/>
    <property type="match status" value="1"/>
</dbReference>
<dbReference type="RefSeq" id="WP_025250816.1">
    <property type="nucleotide sequence ID" value="NZ_CP006934.1"/>
</dbReference>
<evidence type="ECO:0000313" key="8">
    <source>
        <dbReference type="Proteomes" id="UP000019265"/>
    </source>
</evidence>
<dbReference type="NCBIfam" id="TIGR02273">
    <property type="entry name" value="16S_RimM"/>
    <property type="match status" value="1"/>
</dbReference>
<proteinExistence type="inferred from homology"/>
<dbReference type="GO" id="GO:0005840">
    <property type="term" value="C:ribosome"/>
    <property type="evidence" value="ECO:0007669"/>
    <property type="project" value="InterPro"/>
</dbReference>
<dbReference type="InterPro" id="IPR009000">
    <property type="entry name" value="Transl_B-barrel_sf"/>
</dbReference>
<evidence type="ECO:0000313" key="7">
    <source>
        <dbReference type="EMBL" id="AHI53680.1"/>
    </source>
</evidence>
<dbReference type="PATRIC" id="fig|1276257.3.peg.274"/>
<sequence>MDFKENLKYVGRISTSHGIKGELKFKIDSSYQDLEKWDNQVLYLEDSKKLLVPVIIEKSYYKNKHLIIKLKNYNSISEVQNLINCLVQIVFPNDLVVKIKTLVGYKVDFNGKNIGVVSEELSNSAQKLIRINIIDSSKSFLVPLVDYFIKSIDDKVLKVFSQNIEGLM</sequence>
<evidence type="ECO:0000256" key="2">
    <source>
        <dbReference type="ARBA" id="ARBA00022517"/>
    </source>
</evidence>
<dbReference type="InterPro" id="IPR011961">
    <property type="entry name" value="RimM"/>
</dbReference>
<dbReference type="eggNOG" id="COG0806">
    <property type="taxonomic scope" value="Bacteria"/>
</dbReference>